<proteinExistence type="predicted"/>
<keyword evidence="5" id="KW-0255">Endonuclease</keyword>
<reference evidence="5 6" key="1">
    <citation type="submission" date="2020-12" db="EMBL/GenBank/DDBJ databases">
        <title>FDA dAtabase for Regulatory Grade micrObial Sequences (FDA-ARGOS): Supporting development and validation of Infectious Disease Dx tests.</title>
        <authorList>
            <person name="Sproer C."/>
            <person name="Gronow S."/>
            <person name="Severitt S."/>
            <person name="Schroder I."/>
            <person name="Tallon L."/>
            <person name="Sadzewicz L."/>
            <person name="Zhao X."/>
            <person name="Boylan J."/>
            <person name="Ott S."/>
            <person name="Bowen H."/>
            <person name="Vavikolanu K."/>
            <person name="Mehta A."/>
            <person name="Aluvathingal J."/>
            <person name="Nadendla S."/>
            <person name="Lowell S."/>
            <person name="Myers T."/>
            <person name="Yan Y."/>
            <person name="Sichtig H."/>
        </authorList>
    </citation>
    <scope>NUCLEOTIDE SEQUENCE [LARGE SCALE GENOMIC DNA]</scope>
    <source>
        <strain evidence="5 6">FDAARGOS_869</strain>
    </source>
</reference>
<dbReference type="Pfam" id="PF00271">
    <property type="entry name" value="Helicase_C"/>
    <property type="match status" value="1"/>
</dbReference>
<feature type="domain" description="Helicase ATP-binding" evidence="3">
    <location>
        <begin position="436"/>
        <end position="624"/>
    </location>
</feature>
<dbReference type="SUPFAM" id="SSF52980">
    <property type="entry name" value="Restriction endonuclease-like"/>
    <property type="match status" value="1"/>
</dbReference>
<dbReference type="CDD" id="cd18793">
    <property type="entry name" value="SF2_C_SNF"/>
    <property type="match status" value="1"/>
</dbReference>
<name>A0A7T3BZ49_MORNO</name>
<dbReference type="Gene3D" id="3.40.50.10810">
    <property type="entry name" value="Tandem AAA-ATPase domain"/>
    <property type="match status" value="1"/>
</dbReference>
<dbReference type="Gene3D" id="3.40.50.300">
    <property type="entry name" value="P-loop containing nucleotide triphosphate hydrolases"/>
    <property type="match status" value="1"/>
</dbReference>
<dbReference type="InterPro" id="IPR000330">
    <property type="entry name" value="SNF2_N"/>
</dbReference>
<accession>A0A7T3BZ49</accession>
<dbReference type="InterPro" id="IPR027417">
    <property type="entry name" value="P-loop_NTPase"/>
</dbReference>
<organism evidence="5 6">
    <name type="scientific">Moraxella nonliquefaciens</name>
    <dbReference type="NCBI Taxonomy" id="478"/>
    <lineage>
        <taxon>Bacteria</taxon>
        <taxon>Pseudomonadati</taxon>
        <taxon>Pseudomonadota</taxon>
        <taxon>Gammaproteobacteria</taxon>
        <taxon>Moraxellales</taxon>
        <taxon>Moraxellaceae</taxon>
        <taxon>Moraxella</taxon>
    </lineage>
</organism>
<keyword evidence="2" id="KW-0547">Nucleotide-binding</keyword>
<dbReference type="InterPro" id="IPR049730">
    <property type="entry name" value="SNF2/RAD54-like_C"/>
</dbReference>
<dbReference type="Pfam" id="PF04471">
    <property type="entry name" value="Mrr_cat"/>
    <property type="match status" value="1"/>
</dbReference>
<dbReference type="RefSeq" id="WP_082995355.1">
    <property type="nucleotide sequence ID" value="NZ_CP065728.1"/>
</dbReference>
<keyword evidence="2" id="KW-0347">Helicase</keyword>
<keyword evidence="6" id="KW-1185">Reference proteome</keyword>
<evidence type="ECO:0000259" key="4">
    <source>
        <dbReference type="PROSITE" id="PS51194"/>
    </source>
</evidence>
<dbReference type="Gene3D" id="3.40.1350.10">
    <property type="match status" value="1"/>
</dbReference>
<dbReference type="InterPro" id="IPR001650">
    <property type="entry name" value="Helicase_C-like"/>
</dbReference>
<gene>
    <name evidence="5" type="ORF">I6G26_00785</name>
</gene>
<dbReference type="PROSITE" id="PS51192">
    <property type="entry name" value="HELICASE_ATP_BIND_1"/>
    <property type="match status" value="1"/>
</dbReference>
<feature type="domain" description="Helicase C-terminal" evidence="4">
    <location>
        <begin position="730"/>
        <end position="885"/>
    </location>
</feature>
<sequence>MTMQFILDNDFKKSVASQLVLDEIATVENDILFIDGQDVYKLEQKQLAYLDAPDFFLGFMTVKFKSYPKPFHYELSFKDEFQTLIKEFEVDGCLIKYQNQRYILPKEMFDIYHMNIKQKENGDMDLFYHLLEKIKTNTHKNIILEGLPKKDIVNSLPPLHIDVQMNADGTATIMPFLPNINEKRQKEYQEQILNSDYIKALVEINKYNDKERHRIIHIMHPKDVEAYKRLSQIGVIEKENVVKFIQNPAPFILLDDENQDDLPIHFDSYRILGMGEPYVGYFGSKSLDSPIAKALLGAGDMQMVIEVKNKIKEICHEKTPEEIKEFKEKIQQAIAENQDGFIIKEEFFPKESFATILKALNGIIRKAEEKRIDSPTKIVISIGPNDEWDIIVPNHNKKHLNQINTQNNNKGETYNNFKPNFEPKYYQIQGVNWLIDLYQNQFRGGILADDMGLGKTFQMLAFINYLLHIDGNFKGKRILIVTPTVLLNNWKEEFEKFFKEDIYKDLNIHIVHGKDLRKRRQVNKNEQGVYNSFDVKNFLQRPLDILITSYETLSNYQYSFAQKEFNWGCVIYDEAHKIKNPNAQISQASRAISSEVDFSVLLTGTPIENELRDLWALFDVFDPQHFGSWKKFKKEYVGRKNDVNQVEHRLREHASNYLLRRLKKDYLKELPRKFEKIHEVLFNDDESRYYVECLNSNEIALTRLHKLKSFSLSGILDDKKFMNDFSKINKLISLLKTIKQNNEKAIIFIIERAVQNLIKFGIEQKFDIDVSIINGDNNSSNNVQVILDKFNKITGFGVIILSPLSAGVGLTITSANHVIHYERWWNASKEDQASDRAYRIGQQKDVYIHYILGELPTHQMEKIAKNHQDETKEFYSIDRAIHQLISQKRQTAGFLIPQKNITMHEVLGVTMQESPNEILIEKLKALSWQEFELLIKKMYEKQGYYCQLTPIGQQDFGADIIAKKDDEIIAIQCKHAKNGRNRNDDAVIALINQAKPFYDASQFVAVTNAGFNEHSKNQAKLNNIKLIEISELIYYLDKYDVALDFLKNQQNQI</sequence>
<evidence type="ECO:0000259" key="3">
    <source>
        <dbReference type="PROSITE" id="PS51192"/>
    </source>
</evidence>
<dbReference type="InterPro" id="IPR014001">
    <property type="entry name" value="Helicase_ATP-bd"/>
</dbReference>
<dbReference type="PROSITE" id="PS51194">
    <property type="entry name" value="HELICASE_CTER"/>
    <property type="match status" value="1"/>
</dbReference>
<dbReference type="EMBL" id="CP065728">
    <property type="protein sequence ID" value="QPT44626.1"/>
    <property type="molecule type" value="Genomic_DNA"/>
</dbReference>
<evidence type="ECO:0000313" key="6">
    <source>
        <dbReference type="Proteomes" id="UP000594834"/>
    </source>
</evidence>
<dbReference type="Pfam" id="PF00176">
    <property type="entry name" value="SNF2-rel_dom"/>
    <property type="match status" value="1"/>
</dbReference>
<keyword evidence="5" id="KW-0540">Nuclease</keyword>
<dbReference type="InterPro" id="IPR050496">
    <property type="entry name" value="SNF2_RAD54_helicase_repair"/>
</dbReference>
<dbReference type="SUPFAM" id="SSF52540">
    <property type="entry name" value="P-loop containing nucleoside triphosphate hydrolases"/>
    <property type="match status" value="2"/>
</dbReference>
<evidence type="ECO:0000256" key="1">
    <source>
        <dbReference type="ARBA" id="ARBA00022801"/>
    </source>
</evidence>
<dbReference type="CDD" id="cd17919">
    <property type="entry name" value="DEXHc_Snf"/>
    <property type="match status" value="1"/>
</dbReference>
<dbReference type="InterPro" id="IPR011335">
    <property type="entry name" value="Restrct_endonuc-II-like"/>
</dbReference>
<evidence type="ECO:0000256" key="2">
    <source>
        <dbReference type="ARBA" id="ARBA00022806"/>
    </source>
</evidence>
<dbReference type="PANTHER" id="PTHR45629:SF7">
    <property type="entry name" value="DNA EXCISION REPAIR PROTEIN ERCC-6-RELATED"/>
    <property type="match status" value="1"/>
</dbReference>
<dbReference type="Proteomes" id="UP000594834">
    <property type="component" value="Chromosome"/>
</dbReference>
<dbReference type="InterPro" id="IPR011856">
    <property type="entry name" value="tRNA_endonuc-like_dom_sf"/>
</dbReference>
<dbReference type="SMART" id="SM00490">
    <property type="entry name" value="HELICc"/>
    <property type="match status" value="1"/>
</dbReference>
<dbReference type="InterPro" id="IPR038718">
    <property type="entry name" value="SNF2-like_sf"/>
</dbReference>
<dbReference type="SMART" id="SM00487">
    <property type="entry name" value="DEXDc"/>
    <property type="match status" value="1"/>
</dbReference>
<keyword evidence="1" id="KW-0378">Hydrolase</keyword>
<dbReference type="InterPro" id="IPR007560">
    <property type="entry name" value="Restrct_endonuc_IV_Mrr"/>
</dbReference>
<keyword evidence="2" id="KW-0067">ATP-binding</keyword>
<dbReference type="GO" id="GO:0004519">
    <property type="term" value="F:endonuclease activity"/>
    <property type="evidence" value="ECO:0007669"/>
    <property type="project" value="UniProtKB-KW"/>
</dbReference>
<protein>
    <submittedName>
        <fullName evidence="5">Restriction endonuclease</fullName>
    </submittedName>
</protein>
<evidence type="ECO:0000313" key="5">
    <source>
        <dbReference type="EMBL" id="QPT44626.1"/>
    </source>
</evidence>
<dbReference type="PANTHER" id="PTHR45629">
    <property type="entry name" value="SNF2/RAD54 FAMILY MEMBER"/>
    <property type="match status" value="1"/>
</dbReference>